<organism evidence="2 3">
    <name type="scientific">Elysia marginata</name>
    <dbReference type="NCBI Taxonomy" id="1093978"/>
    <lineage>
        <taxon>Eukaryota</taxon>
        <taxon>Metazoa</taxon>
        <taxon>Spiralia</taxon>
        <taxon>Lophotrochozoa</taxon>
        <taxon>Mollusca</taxon>
        <taxon>Gastropoda</taxon>
        <taxon>Heterobranchia</taxon>
        <taxon>Euthyneura</taxon>
        <taxon>Panpulmonata</taxon>
        <taxon>Sacoglossa</taxon>
        <taxon>Placobranchoidea</taxon>
        <taxon>Plakobranchidae</taxon>
        <taxon>Elysia</taxon>
    </lineage>
</organism>
<protein>
    <recommendedName>
        <fullName evidence="4">THAP-type domain-containing protein</fullName>
    </recommendedName>
</protein>
<comment type="caution">
    <text evidence="2">The sequence shown here is derived from an EMBL/GenBank/DDBJ whole genome shotgun (WGS) entry which is preliminary data.</text>
</comment>
<evidence type="ECO:0000313" key="2">
    <source>
        <dbReference type="EMBL" id="GFS01926.1"/>
    </source>
</evidence>
<evidence type="ECO:0000256" key="1">
    <source>
        <dbReference type="SAM" id="MobiDB-lite"/>
    </source>
</evidence>
<evidence type="ECO:0000313" key="3">
    <source>
        <dbReference type="Proteomes" id="UP000762676"/>
    </source>
</evidence>
<dbReference type="Proteomes" id="UP000762676">
    <property type="component" value="Unassembled WGS sequence"/>
</dbReference>
<feature type="region of interest" description="Disordered" evidence="1">
    <location>
        <begin position="15"/>
        <end position="53"/>
    </location>
</feature>
<reference evidence="2 3" key="1">
    <citation type="journal article" date="2021" name="Elife">
        <title>Chloroplast acquisition without the gene transfer in kleptoplastic sea slugs, Plakobranchus ocellatus.</title>
        <authorList>
            <person name="Maeda T."/>
            <person name="Takahashi S."/>
            <person name="Yoshida T."/>
            <person name="Shimamura S."/>
            <person name="Takaki Y."/>
            <person name="Nagai Y."/>
            <person name="Toyoda A."/>
            <person name="Suzuki Y."/>
            <person name="Arimoto A."/>
            <person name="Ishii H."/>
            <person name="Satoh N."/>
            <person name="Nishiyama T."/>
            <person name="Hasebe M."/>
            <person name="Maruyama T."/>
            <person name="Minagawa J."/>
            <person name="Obokata J."/>
            <person name="Shigenobu S."/>
        </authorList>
    </citation>
    <scope>NUCLEOTIDE SEQUENCE [LARGE SCALE GENOMIC DNA]</scope>
</reference>
<proteinExistence type="predicted"/>
<gene>
    <name evidence="2" type="ORF">ElyMa_006433700</name>
</gene>
<sequence length="146" mass="16757">MLCIDHFNDDVVSYSNHGKSTRKPKQKRKHAFDKGMAVSDTKQVVRGSDKGEKSFPEDYTVEGVEKEVVQRKKARVNICKEEKKKEDLCQEYSSTKTKTTMPAKCVKPRCKGTTCIKQQKPCESISDEQKQVIFNRFTPWGFTITT</sequence>
<accession>A0AAV4HZM7</accession>
<evidence type="ECO:0008006" key="4">
    <source>
        <dbReference type="Google" id="ProtNLM"/>
    </source>
</evidence>
<name>A0AAV4HZM7_9GAST</name>
<keyword evidence="3" id="KW-1185">Reference proteome</keyword>
<dbReference type="AlphaFoldDB" id="A0AAV4HZM7"/>
<dbReference type="EMBL" id="BMAT01012910">
    <property type="protein sequence ID" value="GFS01926.1"/>
    <property type="molecule type" value="Genomic_DNA"/>
</dbReference>
<feature type="compositionally biased region" description="Basic residues" evidence="1">
    <location>
        <begin position="19"/>
        <end position="31"/>
    </location>
</feature>